<keyword evidence="1" id="KW-0418">Kinase</keyword>
<gene>
    <name evidence="3" type="ORF">DN069_20375</name>
</gene>
<accession>A0A2X0J8I3</accession>
<dbReference type="Pfam" id="PF13581">
    <property type="entry name" value="HATPase_c_2"/>
    <property type="match status" value="1"/>
</dbReference>
<name>A0A2X0J8I3_9ACTN</name>
<evidence type="ECO:0000313" key="4">
    <source>
        <dbReference type="Proteomes" id="UP000248889"/>
    </source>
</evidence>
<dbReference type="OrthoDB" id="4170987at2"/>
<keyword evidence="4" id="KW-1185">Reference proteome</keyword>
<keyword evidence="1" id="KW-0723">Serine/threonine-protein kinase</keyword>
<dbReference type="InterPro" id="IPR003594">
    <property type="entry name" value="HATPase_dom"/>
</dbReference>
<dbReference type="SUPFAM" id="SSF55874">
    <property type="entry name" value="ATPase domain of HSP90 chaperone/DNA topoisomerase II/histidine kinase"/>
    <property type="match status" value="1"/>
</dbReference>
<keyword evidence="3" id="KW-0067">ATP-binding</keyword>
<dbReference type="RefSeq" id="WP_111502833.1">
    <property type="nucleotide sequence ID" value="NZ_QKYN01000077.1"/>
</dbReference>
<protein>
    <submittedName>
        <fullName evidence="3">ATP-binding protein</fullName>
    </submittedName>
</protein>
<dbReference type="GO" id="GO:0005524">
    <property type="term" value="F:ATP binding"/>
    <property type="evidence" value="ECO:0007669"/>
    <property type="project" value="UniProtKB-KW"/>
</dbReference>
<organism evidence="3 4">
    <name type="scientific">Streptacidiphilus pinicola</name>
    <dbReference type="NCBI Taxonomy" id="2219663"/>
    <lineage>
        <taxon>Bacteria</taxon>
        <taxon>Bacillati</taxon>
        <taxon>Actinomycetota</taxon>
        <taxon>Actinomycetes</taxon>
        <taxon>Kitasatosporales</taxon>
        <taxon>Streptomycetaceae</taxon>
        <taxon>Streptacidiphilus</taxon>
    </lineage>
</organism>
<keyword evidence="1" id="KW-0808">Transferase</keyword>
<dbReference type="InterPro" id="IPR036890">
    <property type="entry name" value="HATPase_C_sf"/>
</dbReference>
<evidence type="ECO:0000259" key="2">
    <source>
        <dbReference type="Pfam" id="PF13581"/>
    </source>
</evidence>
<sequence length="171" mass="18908">MGHIAVPGGGTTLHLKTRAGPVHRAEESLATQPPSWVRDLVFETPVRPEAVPTAREWLRERFGQIFDQEVLSDLQLVLTELVTNAVTASPKDELVRVALRQVLRGLLIEVTDTSPQAPRLRQPTARDQEGRGLVLVSAICPDWGWHPQDPGKVVWALYQISDSRNEAPTSA</sequence>
<keyword evidence="3" id="KW-0547">Nucleotide-binding</keyword>
<comment type="caution">
    <text evidence="3">The sequence shown here is derived from an EMBL/GenBank/DDBJ whole genome shotgun (WGS) entry which is preliminary data.</text>
</comment>
<dbReference type="PANTHER" id="PTHR35526">
    <property type="entry name" value="ANTI-SIGMA-F FACTOR RSBW-RELATED"/>
    <property type="match status" value="1"/>
</dbReference>
<dbReference type="EMBL" id="QKYN01000077">
    <property type="protein sequence ID" value="RAG83798.1"/>
    <property type="molecule type" value="Genomic_DNA"/>
</dbReference>
<feature type="domain" description="Histidine kinase/HSP90-like ATPase" evidence="2">
    <location>
        <begin position="45"/>
        <end position="155"/>
    </location>
</feature>
<dbReference type="AlphaFoldDB" id="A0A2X0J8I3"/>
<reference evidence="3 4" key="1">
    <citation type="submission" date="2018-06" db="EMBL/GenBank/DDBJ databases">
        <title>Streptacidiphilus pinicola sp. nov., isolated from pine grove soil.</title>
        <authorList>
            <person name="Roh S.G."/>
            <person name="Park S."/>
            <person name="Kim M.-K."/>
            <person name="Yun B.-R."/>
            <person name="Park J."/>
            <person name="Kim M.J."/>
            <person name="Kim Y.S."/>
            <person name="Kim S.B."/>
        </authorList>
    </citation>
    <scope>NUCLEOTIDE SEQUENCE [LARGE SCALE GENOMIC DNA]</scope>
    <source>
        <strain evidence="3 4">MMS16-CNU450</strain>
    </source>
</reference>
<dbReference type="InterPro" id="IPR050267">
    <property type="entry name" value="Anti-sigma-factor_SerPK"/>
</dbReference>
<dbReference type="GO" id="GO:0004674">
    <property type="term" value="F:protein serine/threonine kinase activity"/>
    <property type="evidence" value="ECO:0007669"/>
    <property type="project" value="UniProtKB-KW"/>
</dbReference>
<dbReference type="CDD" id="cd16936">
    <property type="entry name" value="HATPase_RsbW-like"/>
    <property type="match status" value="1"/>
</dbReference>
<dbReference type="Gene3D" id="3.30.565.10">
    <property type="entry name" value="Histidine kinase-like ATPase, C-terminal domain"/>
    <property type="match status" value="1"/>
</dbReference>
<proteinExistence type="predicted"/>
<dbReference type="Proteomes" id="UP000248889">
    <property type="component" value="Unassembled WGS sequence"/>
</dbReference>
<evidence type="ECO:0000313" key="3">
    <source>
        <dbReference type="EMBL" id="RAG83798.1"/>
    </source>
</evidence>
<dbReference type="PANTHER" id="PTHR35526:SF3">
    <property type="entry name" value="ANTI-SIGMA-F FACTOR RSBW"/>
    <property type="match status" value="1"/>
</dbReference>
<evidence type="ECO:0000256" key="1">
    <source>
        <dbReference type="ARBA" id="ARBA00022527"/>
    </source>
</evidence>